<evidence type="ECO:0000313" key="1">
    <source>
        <dbReference type="EMBL" id="OQU88416.1"/>
    </source>
</evidence>
<gene>
    <name evidence="1" type="ORF">SORBI_3002G030001</name>
</gene>
<dbReference type="Proteomes" id="UP000000768">
    <property type="component" value="Chromosome 2"/>
</dbReference>
<reference evidence="2" key="2">
    <citation type="journal article" date="2018" name="Plant J.">
        <title>The Sorghum bicolor reference genome: improved assembly, gene annotations, a transcriptome atlas, and signatures of genome organization.</title>
        <authorList>
            <person name="McCormick R.F."/>
            <person name="Truong S.K."/>
            <person name="Sreedasyam A."/>
            <person name="Jenkins J."/>
            <person name="Shu S."/>
            <person name="Sims D."/>
            <person name="Kennedy M."/>
            <person name="Amirebrahimi M."/>
            <person name="Weers B.D."/>
            <person name="McKinley B."/>
            <person name="Mattison A."/>
            <person name="Morishige D.T."/>
            <person name="Grimwood J."/>
            <person name="Schmutz J."/>
            <person name="Mullet J.E."/>
        </authorList>
    </citation>
    <scope>NUCLEOTIDE SEQUENCE [LARGE SCALE GENOMIC DNA]</scope>
    <source>
        <strain evidence="2">cv. BTx623</strain>
    </source>
</reference>
<evidence type="ECO:0000313" key="2">
    <source>
        <dbReference type="Proteomes" id="UP000000768"/>
    </source>
</evidence>
<dbReference type="EMBL" id="CM000761">
    <property type="protein sequence ID" value="OQU88416.1"/>
    <property type="molecule type" value="Genomic_DNA"/>
</dbReference>
<dbReference type="AlphaFoldDB" id="A0A1W0W209"/>
<keyword evidence="2" id="KW-1185">Reference proteome</keyword>
<name>A0A1W0W209_SORBI</name>
<dbReference type="Gramene" id="OQU88416">
    <property type="protein sequence ID" value="OQU88416"/>
    <property type="gene ID" value="SORBI_3002G030001"/>
</dbReference>
<accession>A0A1W0W209</accession>
<dbReference type="InParanoid" id="A0A1W0W209"/>
<dbReference type="OMA" id="LITENHT"/>
<proteinExistence type="predicted"/>
<protein>
    <submittedName>
        <fullName evidence="1">Uncharacterized protein</fullName>
    </submittedName>
</protein>
<reference evidence="1 2" key="1">
    <citation type="journal article" date="2009" name="Nature">
        <title>The Sorghum bicolor genome and the diversification of grasses.</title>
        <authorList>
            <person name="Paterson A.H."/>
            <person name="Bowers J.E."/>
            <person name="Bruggmann R."/>
            <person name="Dubchak I."/>
            <person name="Grimwood J."/>
            <person name="Gundlach H."/>
            <person name="Haberer G."/>
            <person name="Hellsten U."/>
            <person name="Mitros T."/>
            <person name="Poliakov A."/>
            <person name="Schmutz J."/>
            <person name="Spannagl M."/>
            <person name="Tang H."/>
            <person name="Wang X."/>
            <person name="Wicker T."/>
            <person name="Bharti A.K."/>
            <person name="Chapman J."/>
            <person name="Feltus F.A."/>
            <person name="Gowik U."/>
            <person name="Grigoriev I.V."/>
            <person name="Lyons E."/>
            <person name="Maher C.A."/>
            <person name="Martis M."/>
            <person name="Narechania A."/>
            <person name="Otillar R.P."/>
            <person name="Penning B.W."/>
            <person name="Salamov A.A."/>
            <person name="Wang Y."/>
            <person name="Zhang L."/>
            <person name="Carpita N.C."/>
            <person name="Freeling M."/>
            <person name="Gingle A.R."/>
            <person name="Hash C.T."/>
            <person name="Keller B."/>
            <person name="Klein P."/>
            <person name="Kresovich S."/>
            <person name="McCann M.C."/>
            <person name="Ming R."/>
            <person name="Peterson D.G."/>
            <person name="Mehboob-ur-Rahman"/>
            <person name="Ware D."/>
            <person name="Westhoff P."/>
            <person name="Mayer K.F."/>
            <person name="Messing J."/>
            <person name="Rokhsar D.S."/>
        </authorList>
    </citation>
    <scope>NUCLEOTIDE SEQUENCE [LARGE SCALE GENOMIC DNA]</scope>
    <source>
        <strain evidence="2">cv. BTx623</strain>
    </source>
</reference>
<organism evidence="1 2">
    <name type="scientific">Sorghum bicolor</name>
    <name type="common">Sorghum</name>
    <name type="synonym">Sorghum vulgare</name>
    <dbReference type="NCBI Taxonomy" id="4558"/>
    <lineage>
        <taxon>Eukaryota</taxon>
        <taxon>Viridiplantae</taxon>
        <taxon>Streptophyta</taxon>
        <taxon>Embryophyta</taxon>
        <taxon>Tracheophyta</taxon>
        <taxon>Spermatophyta</taxon>
        <taxon>Magnoliopsida</taxon>
        <taxon>Liliopsida</taxon>
        <taxon>Poales</taxon>
        <taxon>Poaceae</taxon>
        <taxon>PACMAD clade</taxon>
        <taxon>Panicoideae</taxon>
        <taxon>Andropogonodae</taxon>
        <taxon>Andropogoneae</taxon>
        <taxon>Sorghinae</taxon>
        <taxon>Sorghum</taxon>
    </lineage>
</organism>
<sequence length="88" mass="9529">MPRLSPWCNGMDSIGLVICLLITENHTTRRTATIVSAKKRAAQRDSEEVWLLTLALIGAGRLPSSLAGATALALALSDGVREERLLMR</sequence>